<dbReference type="EMBL" id="JBIUZV010000009">
    <property type="protein sequence ID" value="MFJ3047332.1"/>
    <property type="molecule type" value="Genomic_DNA"/>
</dbReference>
<evidence type="ECO:0000313" key="2">
    <source>
        <dbReference type="Proteomes" id="UP001617427"/>
    </source>
</evidence>
<comment type="caution">
    <text evidence="1">The sequence shown here is derived from an EMBL/GenBank/DDBJ whole genome shotgun (WGS) entry which is preliminary data.</text>
</comment>
<protein>
    <submittedName>
        <fullName evidence="1">Uncharacterized protein</fullName>
    </submittedName>
</protein>
<keyword evidence="2" id="KW-1185">Reference proteome</keyword>
<dbReference type="RefSeq" id="WP_402701908.1">
    <property type="nucleotide sequence ID" value="NZ_JBIUZV010000009.1"/>
</dbReference>
<gene>
    <name evidence="1" type="ORF">ACIPEN_16000</name>
</gene>
<reference evidence="1 2" key="1">
    <citation type="submission" date="2024-10" db="EMBL/GenBank/DDBJ databases">
        <title>The Natural Products Discovery Center: Release of the First 8490 Sequenced Strains for Exploring Actinobacteria Biosynthetic Diversity.</title>
        <authorList>
            <person name="Kalkreuter E."/>
            <person name="Kautsar S.A."/>
            <person name="Yang D."/>
            <person name="Bader C.D."/>
            <person name="Teijaro C.N."/>
            <person name="Fluegel L."/>
            <person name="Davis C.M."/>
            <person name="Simpson J.R."/>
            <person name="Lauterbach L."/>
            <person name="Steele A.D."/>
            <person name="Gui C."/>
            <person name="Meng S."/>
            <person name="Li G."/>
            <person name="Viehrig K."/>
            <person name="Ye F."/>
            <person name="Su P."/>
            <person name="Kiefer A.F."/>
            <person name="Nichols A."/>
            <person name="Cepeda A.J."/>
            <person name="Yan W."/>
            <person name="Fan B."/>
            <person name="Jiang Y."/>
            <person name="Adhikari A."/>
            <person name="Zheng C.-J."/>
            <person name="Schuster L."/>
            <person name="Cowan T.M."/>
            <person name="Smanski M.J."/>
            <person name="Chevrette M.G."/>
            <person name="De Carvalho L.P.S."/>
            <person name="Shen B."/>
        </authorList>
    </citation>
    <scope>NUCLEOTIDE SEQUENCE [LARGE SCALE GENOMIC DNA]</scope>
    <source>
        <strain evidence="1 2">NPDC087045</strain>
    </source>
</reference>
<dbReference type="Proteomes" id="UP001617427">
    <property type="component" value="Unassembled WGS sequence"/>
</dbReference>
<evidence type="ECO:0000313" key="1">
    <source>
        <dbReference type="EMBL" id="MFJ3047332.1"/>
    </source>
</evidence>
<organism evidence="1 2">
    <name type="scientific">Herbaspirillum chlorophenolicum</name>
    <dbReference type="NCBI Taxonomy" id="211589"/>
    <lineage>
        <taxon>Bacteria</taxon>
        <taxon>Pseudomonadati</taxon>
        <taxon>Pseudomonadota</taxon>
        <taxon>Betaproteobacteria</taxon>
        <taxon>Burkholderiales</taxon>
        <taxon>Oxalobacteraceae</taxon>
        <taxon>Herbaspirillum</taxon>
    </lineage>
</organism>
<name>A0ABW8F214_9BURK</name>
<sequence length="128" mass="14222">MNSSGSLCFFKLSPQALLKKWKSGHPAGQEAYFIALYLWCAQIARAASRTLRRCLCPGIRNLTALQYSSSGFANRHLASCIFPLPLPHGRPASKGRQQQGFTAYTVASYGYAVIEFFFLLPPLYTPIE</sequence>
<accession>A0ABW8F214</accession>
<proteinExistence type="predicted"/>